<dbReference type="AlphaFoldDB" id="A0A1U8P788"/>
<dbReference type="RefSeq" id="XP_016746104.1">
    <property type="nucleotide sequence ID" value="XM_016890615.2"/>
</dbReference>
<evidence type="ECO:0000313" key="2">
    <source>
        <dbReference type="RefSeq" id="XP_016746104.1"/>
    </source>
</evidence>
<dbReference type="Proteomes" id="UP000818029">
    <property type="component" value="Chromosome D07"/>
</dbReference>
<dbReference type="GeneID" id="107954921"/>
<reference evidence="2" key="2">
    <citation type="submission" date="2025-08" db="UniProtKB">
        <authorList>
            <consortium name="RefSeq"/>
        </authorList>
    </citation>
    <scope>IDENTIFICATION</scope>
</reference>
<sequence length="105" mass="11795">MAKIVHFEPYKIISLLSLEMRRSSTSSLLFQTLPSAVQVLSHFRLESDESGTPSDDSQRYMRAWELLRRGACTALEVAETWDVVAREERGQLRHGAMVASKLSAG</sequence>
<evidence type="ECO:0000313" key="1">
    <source>
        <dbReference type="Proteomes" id="UP000818029"/>
    </source>
</evidence>
<gene>
    <name evidence="2" type="primary">LOC107954921</name>
</gene>
<dbReference type="KEGG" id="ghi:107954921"/>
<accession>A0A1U8P788</accession>
<protein>
    <submittedName>
        <fullName evidence="2">Uncharacterized protein</fullName>
    </submittedName>
</protein>
<organism evidence="1 2">
    <name type="scientific">Gossypium hirsutum</name>
    <name type="common">Upland cotton</name>
    <name type="synonym">Gossypium mexicanum</name>
    <dbReference type="NCBI Taxonomy" id="3635"/>
    <lineage>
        <taxon>Eukaryota</taxon>
        <taxon>Viridiplantae</taxon>
        <taxon>Streptophyta</taxon>
        <taxon>Embryophyta</taxon>
        <taxon>Tracheophyta</taxon>
        <taxon>Spermatophyta</taxon>
        <taxon>Magnoliopsida</taxon>
        <taxon>eudicotyledons</taxon>
        <taxon>Gunneridae</taxon>
        <taxon>Pentapetalae</taxon>
        <taxon>rosids</taxon>
        <taxon>malvids</taxon>
        <taxon>Malvales</taxon>
        <taxon>Malvaceae</taxon>
        <taxon>Malvoideae</taxon>
        <taxon>Gossypium</taxon>
    </lineage>
</organism>
<dbReference type="PaxDb" id="3635-A0A1U8P788"/>
<keyword evidence="1" id="KW-1185">Reference proteome</keyword>
<name>A0A1U8P788_GOSHI</name>
<proteinExistence type="predicted"/>
<reference evidence="1" key="1">
    <citation type="journal article" date="2020" name="Nat. Genet.">
        <title>Genomic diversifications of five Gossypium allopolyploid species and their impact on cotton improvement.</title>
        <authorList>
            <person name="Chen Z.J."/>
            <person name="Sreedasyam A."/>
            <person name="Ando A."/>
            <person name="Song Q."/>
            <person name="De Santiago L.M."/>
            <person name="Hulse-Kemp A.M."/>
            <person name="Ding M."/>
            <person name="Ye W."/>
            <person name="Kirkbride R.C."/>
            <person name="Jenkins J."/>
            <person name="Plott C."/>
            <person name="Lovell J."/>
            <person name="Lin Y.M."/>
            <person name="Vaughn R."/>
            <person name="Liu B."/>
            <person name="Simpson S."/>
            <person name="Scheffler B.E."/>
            <person name="Wen L."/>
            <person name="Saski C.A."/>
            <person name="Grover C.E."/>
            <person name="Hu G."/>
            <person name="Conover J.L."/>
            <person name="Carlson J.W."/>
            <person name="Shu S."/>
            <person name="Boston L.B."/>
            <person name="Williams M."/>
            <person name="Peterson D.G."/>
            <person name="McGee K."/>
            <person name="Jones D.C."/>
            <person name="Wendel J.F."/>
            <person name="Stelly D.M."/>
            <person name="Grimwood J."/>
            <person name="Schmutz J."/>
        </authorList>
    </citation>
    <scope>NUCLEOTIDE SEQUENCE [LARGE SCALE GENOMIC DNA]</scope>
    <source>
        <strain evidence="1">cv. TM-1</strain>
    </source>
</reference>